<protein>
    <submittedName>
        <fullName evidence="3">Uncharacterized protein</fullName>
    </submittedName>
</protein>
<keyword evidence="2" id="KW-0812">Transmembrane</keyword>
<keyword evidence="2" id="KW-1133">Transmembrane helix</keyword>
<sequence>MEEIKKSISAILYERTTSPLFGTFIVSWLLWNWKIPYLSFFVSENKFKINKIEYIIANYNDTHYLITYPLISTLILLTIIPFLSNGAYWLSINFENWKSKHKNLIESKQLLTVEQSIELREQIFKQEERFSKLVQDKNSEIESLKKQIESDKTVEKVDEKIDDSNSELEKLAERIMNNSYELEAFNTLTRAIQNNYRIQNDATTTKLIALLESYDIIHKPEALYKFTDTGRRFLRFITA</sequence>
<dbReference type="AlphaFoldDB" id="A0AAW6TEW9"/>
<reference evidence="3 4" key="1">
    <citation type="submission" date="2023-04" db="EMBL/GenBank/DDBJ databases">
        <title>Two novel species of Flavobacterium.</title>
        <authorList>
            <person name="Liu Q."/>
            <person name="Xin Y.-H."/>
        </authorList>
    </citation>
    <scope>NUCLEOTIDE SEQUENCE [LARGE SCALE GENOMIC DNA]</scope>
    <source>
        <strain evidence="3 4">LB2P87</strain>
    </source>
</reference>
<comment type="caution">
    <text evidence="3">The sequence shown here is derived from an EMBL/GenBank/DDBJ whole genome shotgun (WGS) entry which is preliminary data.</text>
</comment>
<evidence type="ECO:0000313" key="3">
    <source>
        <dbReference type="EMBL" id="MDI5948190.1"/>
    </source>
</evidence>
<dbReference type="RefSeq" id="WP_282713813.1">
    <property type="nucleotide sequence ID" value="NZ_JASCRX010000003.1"/>
</dbReference>
<proteinExistence type="predicted"/>
<gene>
    <name evidence="3" type="ORF">QLS97_00880</name>
</gene>
<evidence type="ECO:0000256" key="2">
    <source>
        <dbReference type="SAM" id="Phobius"/>
    </source>
</evidence>
<evidence type="ECO:0000313" key="4">
    <source>
        <dbReference type="Proteomes" id="UP001228643"/>
    </source>
</evidence>
<feature type="transmembrane region" description="Helical" evidence="2">
    <location>
        <begin position="66"/>
        <end position="90"/>
    </location>
</feature>
<name>A0AAW6TEW9_9FLAO</name>
<keyword evidence="1" id="KW-0175">Coiled coil</keyword>
<evidence type="ECO:0000256" key="1">
    <source>
        <dbReference type="SAM" id="Coils"/>
    </source>
</evidence>
<accession>A0AAW6TEW9</accession>
<organism evidence="3 4">
    <name type="scientific">Flavobacterium yafengii</name>
    <dbReference type="NCBI Taxonomy" id="3041253"/>
    <lineage>
        <taxon>Bacteria</taxon>
        <taxon>Pseudomonadati</taxon>
        <taxon>Bacteroidota</taxon>
        <taxon>Flavobacteriia</taxon>
        <taxon>Flavobacteriales</taxon>
        <taxon>Flavobacteriaceae</taxon>
        <taxon>Flavobacterium</taxon>
    </lineage>
</organism>
<keyword evidence="2" id="KW-0472">Membrane</keyword>
<feature type="transmembrane region" description="Helical" evidence="2">
    <location>
        <begin position="12"/>
        <end position="31"/>
    </location>
</feature>
<dbReference type="EMBL" id="JASCRY010000001">
    <property type="protein sequence ID" value="MDI5948190.1"/>
    <property type="molecule type" value="Genomic_DNA"/>
</dbReference>
<keyword evidence="4" id="KW-1185">Reference proteome</keyword>
<dbReference type="Proteomes" id="UP001228643">
    <property type="component" value="Unassembled WGS sequence"/>
</dbReference>
<feature type="coiled-coil region" evidence="1">
    <location>
        <begin position="127"/>
        <end position="174"/>
    </location>
</feature>